<dbReference type="InterPro" id="IPR018060">
    <property type="entry name" value="HTH_AraC"/>
</dbReference>
<dbReference type="OrthoDB" id="9816335at2"/>
<accession>R2RXJ7</accession>
<dbReference type="GO" id="GO:0003700">
    <property type="term" value="F:DNA-binding transcription factor activity"/>
    <property type="evidence" value="ECO:0007669"/>
    <property type="project" value="InterPro"/>
</dbReference>
<reference evidence="6 8" key="2">
    <citation type="submission" date="2013-03" db="EMBL/GenBank/DDBJ databases">
        <title>The Genome Sequence of Enterococcus malodoratus ATCC_43197 (PacBio/Illumina hybrid assembly).</title>
        <authorList>
            <consortium name="The Broad Institute Genomics Platform"/>
            <consortium name="The Broad Institute Genome Sequencing Center for Infectious Disease"/>
            <person name="Earl A."/>
            <person name="Russ C."/>
            <person name="Gilmore M."/>
            <person name="Surin D."/>
            <person name="Walker B."/>
            <person name="Young S."/>
            <person name="Zeng Q."/>
            <person name="Gargeya S."/>
            <person name="Fitzgerald M."/>
            <person name="Haas B."/>
            <person name="Abouelleil A."/>
            <person name="Allen A.W."/>
            <person name="Alvarado L."/>
            <person name="Arachchi H.M."/>
            <person name="Berlin A.M."/>
            <person name="Chapman S.B."/>
            <person name="Gainer-Dewar J."/>
            <person name="Goldberg J."/>
            <person name="Griggs A."/>
            <person name="Gujja S."/>
            <person name="Hansen M."/>
            <person name="Howarth C."/>
            <person name="Imamovic A."/>
            <person name="Ireland A."/>
            <person name="Larimer J."/>
            <person name="McCowan C."/>
            <person name="Murphy C."/>
            <person name="Pearson M."/>
            <person name="Poon T.W."/>
            <person name="Priest M."/>
            <person name="Roberts A."/>
            <person name="Saif S."/>
            <person name="Shea T."/>
            <person name="Sisk P."/>
            <person name="Sykes S."/>
            <person name="Wortman J."/>
            <person name="Nusbaum C."/>
            <person name="Birren B."/>
        </authorList>
    </citation>
    <scope>NUCLEOTIDE SEQUENCE [LARGE SCALE GENOMIC DNA]</scope>
    <source>
        <strain evidence="6 8">ATCC 43197</strain>
    </source>
</reference>
<keyword evidence="2" id="KW-0238">DNA-binding</keyword>
<evidence type="ECO:0000256" key="3">
    <source>
        <dbReference type="ARBA" id="ARBA00023163"/>
    </source>
</evidence>
<name>R2RXJ7_9ENTE</name>
<organism evidence="5 7">
    <name type="scientific">Enterococcus malodoratus ATCC 43197</name>
    <dbReference type="NCBI Taxonomy" id="1158601"/>
    <lineage>
        <taxon>Bacteria</taxon>
        <taxon>Bacillati</taxon>
        <taxon>Bacillota</taxon>
        <taxon>Bacilli</taxon>
        <taxon>Lactobacillales</taxon>
        <taxon>Enterococcaceae</taxon>
        <taxon>Enterococcus</taxon>
    </lineage>
</organism>
<dbReference type="RefSeq" id="WP_010739559.1">
    <property type="nucleotide sequence ID" value="NZ_KB946249.1"/>
</dbReference>
<keyword evidence="8" id="KW-1185">Reference proteome</keyword>
<dbReference type="AlphaFoldDB" id="R2RXJ7"/>
<evidence type="ECO:0000256" key="1">
    <source>
        <dbReference type="ARBA" id="ARBA00023015"/>
    </source>
</evidence>
<evidence type="ECO:0000313" key="5">
    <source>
        <dbReference type="EMBL" id="EOH80639.1"/>
    </source>
</evidence>
<dbReference type="eggNOG" id="COG2207">
    <property type="taxonomic scope" value="Bacteria"/>
</dbReference>
<dbReference type="PANTHER" id="PTHR43280:SF10">
    <property type="entry name" value="REGULATORY PROTEIN POCR"/>
    <property type="match status" value="1"/>
</dbReference>
<dbReference type="EMBL" id="ASWA01000002">
    <property type="protein sequence ID" value="EOT69148.1"/>
    <property type="molecule type" value="Genomic_DNA"/>
</dbReference>
<evidence type="ECO:0000313" key="7">
    <source>
        <dbReference type="Proteomes" id="UP000013783"/>
    </source>
</evidence>
<sequence>MRKSLSLEFTDPQEYIENLDHVNFSYSLFSEEEVAMHYSRIHVVNDLVMTFSDHEESTGFFTNERRDQKYFGLRFIRSGQECHSFNYQSIFLDKDECLFFDLSGKGGYQRLSRVEGINLLFPYKMLAAKLPNMEDFCMKLNCRQGLGKIMFDYTFSIEEQLSGLSEDDRVLIIDNYLEVLCQWLIQSEDKFPNRHNTKVFAQIQDYISHHLSNETLNLSLVATEFNLSQRSIQKLFEEQGLTFSKYLTNERLRHAAQDLVNSHLTVTEIALKWAFCDTSYFCRKFKIKFGRTPSIYMKEYRSSLCGESIQRISCPLKK</sequence>
<dbReference type="PROSITE" id="PS01124">
    <property type="entry name" value="HTH_ARAC_FAMILY_2"/>
    <property type="match status" value="1"/>
</dbReference>
<dbReference type="Proteomes" id="UP000014148">
    <property type="component" value="Unassembled WGS sequence"/>
</dbReference>
<evidence type="ECO:0000256" key="2">
    <source>
        <dbReference type="ARBA" id="ARBA00023125"/>
    </source>
</evidence>
<dbReference type="SUPFAM" id="SSF46689">
    <property type="entry name" value="Homeodomain-like"/>
    <property type="match status" value="1"/>
</dbReference>
<dbReference type="GeneID" id="79788317"/>
<comment type="caution">
    <text evidence="5">The sequence shown here is derived from an EMBL/GenBank/DDBJ whole genome shotgun (WGS) entry which is preliminary data.</text>
</comment>
<dbReference type="PANTHER" id="PTHR43280">
    <property type="entry name" value="ARAC-FAMILY TRANSCRIPTIONAL REGULATOR"/>
    <property type="match status" value="1"/>
</dbReference>
<dbReference type="EMBL" id="AJAK01000007">
    <property type="protein sequence ID" value="EOH80639.1"/>
    <property type="molecule type" value="Genomic_DNA"/>
</dbReference>
<dbReference type="Pfam" id="PF12833">
    <property type="entry name" value="HTH_18"/>
    <property type="match status" value="1"/>
</dbReference>
<dbReference type="STRING" id="71451.RV07_GL000639"/>
<dbReference type="InterPro" id="IPR009057">
    <property type="entry name" value="Homeodomain-like_sf"/>
</dbReference>
<dbReference type="GO" id="GO:0043565">
    <property type="term" value="F:sequence-specific DNA binding"/>
    <property type="evidence" value="ECO:0007669"/>
    <property type="project" value="InterPro"/>
</dbReference>
<dbReference type="PATRIC" id="fig|1158601.3.peg.658"/>
<gene>
    <name evidence="6" type="ORF">I585_00609</name>
    <name evidence="5" type="ORF">UAI_00678</name>
</gene>
<keyword evidence="3" id="KW-0804">Transcription</keyword>
<dbReference type="Proteomes" id="UP000013783">
    <property type="component" value="Unassembled WGS sequence"/>
</dbReference>
<feature type="domain" description="HTH araC/xylS-type" evidence="4">
    <location>
        <begin position="201"/>
        <end position="299"/>
    </location>
</feature>
<dbReference type="SMART" id="SM00342">
    <property type="entry name" value="HTH_ARAC"/>
    <property type="match status" value="1"/>
</dbReference>
<evidence type="ECO:0000313" key="8">
    <source>
        <dbReference type="Proteomes" id="UP000014148"/>
    </source>
</evidence>
<dbReference type="Gene3D" id="1.10.10.60">
    <property type="entry name" value="Homeodomain-like"/>
    <property type="match status" value="1"/>
</dbReference>
<keyword evidence="1" id="KW-0805">Transcription regulation</keyword>
<proteinExistence type="predicted"/>
<evidence type="ECO:0000313" key="6">
    <source>
        <dbReference type="EMBL" id="EOT69148.1"/>
    </source>
</evidence>
<reference evidence="5 7" key="1">
    <citation type="submission" date="2013-02" db="EMBL/GenBank/DDBJ databases">
        <title>The Genome Sequence of Enterococcus malodoratus ATCC_43197.</title>
        <authorList>
            <consortium name="The Broad Institute Genome Sequencing Platform"/>
            <consortium name="The Broad Institute Genome Sequencing Center for Infectious Disease"/>
            <person name="Earl A.M."/>
            <person name="Gilmore M.S."/>
            <person name="Lebreton F."/>
            <person name="Walker B."/>
            <person name="Young S.K."/>
            <person name="Zeng Q."/>
            <person name="Gargeya S."/>
            <person name="Fitzgerald M."/>
            <person name="Haas B."/>
            <person name="Abouelleil A."/>
            <person name="Alvarado L."/>
            <person name="Arachchi H.M."/>
            <person name="Berlin A.M."/>
            <person name="Chapman S.B."/>
            <person name="Dewar J."/>
            <person name="Goldberg J."/>
            <person name="Griggs A."/>
            <person name="Gujja S."/>
            <person name="Hansen M."/>
            <person name="Howarth C."/>
            <person name="Imamovic A."/>
            <person name="Larimer J."/>
            <person name="McCowan C."/>
            <person name="Murphy C."/>
            <person name="Neiman D."/>
            <person name="Pearson M."/>
            <person name="Priest M."/>
            <person name="Roberts A."/>
            <person name="Saif S."/>
            <person name="Shea T."/>
            <person name="Sisk P."/>
            <person name="Sykes S."/>
            <person name="Wortman J."/>
            <person name="Nusbaum C."/>
            <person name="Birren B."/>
        </authorList>
    </citation>
    <scope>NUCLEOTIDE SEQUENCE [LARGE SCALE GENOMIC DNA]</scope>
    <source>
        <strain evidence="5 7">ATCC 43197</strain>
    </source>
</reference>
<evidence type="ECO:0000259" key="4">
    <source>
        <dbReference type="PROSITE" id="PS01124"/>
    </source>
</evidence>
<protein>
    <recommendedName>
        <fullName evidence="4">HTH araC/xylS-type domain-containing protein</fullName>
    </recommendedName>
</protein>